<keyword evidence="2" id="KW-1185">Reference proteome</keyword>
<name>A0AAW1LR08_POPJA</name>
<proteinExistence type="predicted"/>
<evidence type="ECO:0000313" key="1">
    <source>
        <dbReference type="EMBL" id="KAK9736355.1"/>
    </source>
</evidence>
<comment type="caution">
    <text evidence="1">The sequence shown here is derived from an EMBL/GenBank/DDBJ whole genome shotgun (WGS) entry which is preliminary data.</text>
</comment>
<sequence length="256" mass="28458">MKIHPDLKDVVEKCDGQLDYIVKTVATKTRKQEMSERTSAIYILPLEIDMEGINDMEDVYDMVRRLKLSMHIHSTDKVASNAPGKAATGKLVVKCGSATYADLLKTVKEKVDLKQAGVNVKAIKRTARGDLMIEVVGDVKKADILKQAINRYIENEVRIANQVVTIHVLDIDATTTKDQVEDAIRDTVTGGKTQLTTVKSMRPSRDGNQIATVQLSKGNAKALVSAGRIKIGWVNCRVRERVEVRMHKLLPTRTHS</sequence>
<protein>
    <submittedName>
        <fullName evidence="1">Uncharacterized protein</fullName>
    </submittedName>
</protein>
<gene>
    <name evidence="1" type="ORF">QE152_g12595</name>
</gene>
<accession>A0AAW1LR08</accession>
<dbReference type="Proteomes" id="UP001458880">
    <property type="component" value="Unassembled WGS sequence"/>
</dbReference>
<reference evidence="1 2" key="1">
    <citation type="journal article" date="2024" name="BMC Genomics">
        <title>De novo assembly and annotation of Popillia japonica's genome with initial clues to its potential as an invasive pest.</title>
        <authorList>
            <person name="Cucini C."/>
            <person name="Boschi S."/>
            <person name="Funari R."/>
            <person name="Cardaioli E."/>
            <person name="Iannotti N."/>
            <person name="Marturano G."/>
            <person name="Paoli F."/>
            <person name="Bruttini M."/>
            <person name="Carapelli A."/>
            <person name="Frati F."/>
            <person name="Nardi F."/>
        </authorList>
    </citation>
    <scope>NUCLEOTIDE SEQUENCE [LARGE SCALE GENOMIC DNA]</scope>
    <source>
        <strain evidence="1">DMR45628</strain>
    </source>
</reference>
<organism evidence="1 2">
    <name type="scientific">Popillia japonica</name>
    <name type="common">Japanese beetle</name>
    <dbReference type="NCBI Taxonomy" id="7064"/>
    <lineage>
        <taxon>Eukaryota</taxon>
        <taxon>Metazoa</taxon>
        <taxon>Ecdysozoa</taxon>
        <taxon>Arthropoda</taxon>
        <taxon>Hexapoda</taxon>
        <taxon>Insecta</taxon>
        <taxon>Pterygota</taxon>
        <taxon>Neoptera</taxon>
        <taxon>Endopterygota</taxon>
        <taxon>Coleoptera</taxon>
        <taxon>Polyphaga</taxon>
        <taxon>Scarabaeiformia</taxon>
        <taxon>Scarabaeidae</taxon>
        <taxon>Rutelinae</taxon>
        <taxon>Popillia</taxon>
    </lineage>
</organism>
<evidence type="ECO:0000313" key="2">
    <source>
        <dbReference type="Proteomes" id="UP001458880"/>
    </source>
</evidence>
<dbReference type="EMBL" id="JASPKY010000115">
    <property type="protein sequence ID" value="KAK9736355.1"/>
    <property type="molecule type" value="Genomic_DNA"/>
</dbReference>
<dbReference type="AlphaFoldDB" id="A0AAW1LR08"/>